<dbReference type="RefSeq" id="WP_045751609.1">
    <property type="nucleotide sequence ID" value="NZ_LN794158.1"/>
</dbReference>
<reference evidence="2" key="1">
    <citation type="submission" date="2014-12" db="EMBL/GenBank/DDBJ databases">
        <authorList>
            <person name="Salcher M.M."/>
        </authorList>
    </citation>
    <scope>NUCLEOTIDE SEQUENCE [LARGE SCALE GENOMIC DNA]</scope>
    <source>
        <strain evidence="2">MMS-10A-171</strain>
    </source>
</reference>
<dbReference type="OrthoDB" id="8537617at2"/>
<dbReference type="Proteomes" id="UP000056322">
    <property type="component" value="Chromosome 1"/>
</dbReference>
<dbReference type="KEGG" id="mbac:BN1209_1493"/>
<dbReference type="AlphaFoldDB" id="A0A0B7IZJ2"/>
<dbReference type="HOGENOM" id="CLU_176222_0_0_4"/>
<accession>A0A0B7IZJ2</accession>
<dbReference type="STRING" id="1581680.BN1209_1493"/>
<evidence type="ECO:0000313" key="2">
    <source>
        <dbReference type="Proteomes" id="UP000056322"/>
    </source>
</evidence>
<protein>
    <submittedName>
        <fullName evidence="1">Uncharacterized protein</fullName>
    </submittedName>
</protein>
<proteinExistence type="predicted"/>
<sequence length="118" mass="13405">MRPEPNVEASILEMDETQVEAWTKPVVCRVEVDLPNWMAQLTGHKNWEVFNEEETDDYMSYAMRLGRQEAEVTLYHSGYAVVDVDGESLFNGTLTNGKNACAQLTYFNPENGEPITLN</sequence>
<name>A0A0B7IZJ2_9PROT</name>
<gene>
    <name evidence="1" type="ORF">BN1209_1493</name>
</gene>
<evidence type="ECO:0000313" key="1">
    <source>
        <dbReference type="EMBL" id="CEN56530.1"/>
    </source>
</evidence>
<dbReference type="EMBL" id="LN794158">
    <property type="protein sequence ID" value="CEN56530.1"/>
    <property type="molecule type" value="Genomic_DNA"/>
</dbReference>
<keyword evidence="2" id="KW-1185">Reference proteome</keyword>
<organism evidence="1 2">
    <name type="scientific">Candidatus Methylopumilus turicensis</name>
    <dbReference type="NCBI Taxonomy" id="1581680"/>
    <lineage>
        <taxon>Bacteria</taxon>
        <taxon>Pseudomonadati</taxon>
        <taxon>Pseudomonadota</taxon>
        <taxon>Betaproteobacteria</taxon>
        <taxon>Nitrosomonadales</taxon>
        <taxon>Methylophilaceae</taxon>
        <taxon>Candidatus Methylopumilus</taxon>
    </lineage>
</organism>